<dbReference type="Proteomes" id="UP000321580">
    <property type="component" value="Unassembled WGS sequence"/>
</dbReference>
<dbReference type="EMBL" id="VOOR01000149">
    <property type="protein sequence ID" value="TXB55701.1"/>
    <property type="molecule type" value="Genomic_DNA"/>
</dbReference>
<accession>A0A5C6RF70</accession>
<reference evidence="1 2" key="1">
    <citation type="submission" date="2019-08" db="EMBL/GenBank/DDBJ databases">
        <title>Genome of Phaeodactylibacter luteus.</title>
        <authorList>
            <person name="Bowman J.P."/>
        </authorList>
    </citation>
    <scope>NUCLEOTIDE SEQUENCE [LARGE SCALE GENOMIC DNA]</scope>
    <source>
        <strain evidence="1 2">KCTC 42180</strain>
    </source>
</reference>
<dbReference type="AlphaFoldDB" id="A0A5C6RF70"/>
<name>A0A5C6RF70_9BACT</name>
<comment type="caution">
    <text evidence="1">The sequence shown here is derived from an EMBL/GenBank/DDBJ whole genome shotgun (WGS) entry which is preliminary data.</text>
</comment>
<evidence type="ECO:0000313" key="1">
    <source>
        <dbReference type="EMBL" id="TXB55701.1"/>
    </source>
</evidence>
<sequence>MDRHENYYIEKIAEILRNKFPEEFFITEVYTPYGTLDLKDKSGRPDILRINKKGEITIIEVKKASHSSLSKWQIVGELLFYKFLTNTQLSQDNDEYKWLEKLIDKGVVDQATIDSIEEKHKNGVNLVTSCALVICEGFFDDLRKNETLWHMYEYVREFDVLKLDILYLDEFEPDHFSLRLMNNWFLE</sequence>
<evidence type="ECO:0000313" key="2">
    <source>
        <dbReference type="Proteomes" id="UP000321580"/>
    </source>
</evidence>
<protein>
    <recommendedName>
        <fullName evidence="3">DUF91 domain-containing protein</fullName>
    </recommendedName>
</protein>
<evidence type="ECO:0008006" key="3">
    <source>
        <dbReference type="Google" id="ProtNLM"/>
    </source>
</evidence>
<dbReference type="OrthoDB" id="9796999at2"/>
<keyword evidence="2" id="KW-1185">Reference proteome</keyword>
<gene>
    <name evidence="1" type="ORF">FRY97_21895</name>
</gene>
<organism evidence="1 2">
    <name type="scientific">Phaeodactylibacter luteus</name>
    <dbReference type="NCBI Taxonomy" id="1564516"/>
    <lineage>
        <taxon>Bacteria</taxon>
        <taxon>Pseudomonadati</taxon>
        <taxon>Bacteroidota</taxon>
        <taxon>Saprospiria</taxon>
        <taxon>Saprospirales</taxon>
        <taxon>Haliscomenobacteraceae</taxon>
        <taxon>Phaeodactylibacter</taxon>
    </lineage>
</organism>
<proteinExistence type="predicted"/>
<dbReference type="RefSeq" id="WP_147169757.1">
    <property type="nucleotide sequence ID" value="NZ_VOOR01000149.1"/>
</dbReference>